<comment type="subcellular location">
    <subcellularLocation>
        <location evidence="3">Cytoplasm</location>
    </subcellularLocation>
</comment>
<evidence type="ECO:0000256" key="6">
    <source>
        <dbReference type="SAM" id="MobiDB-lite"/>
    </source>
</evidence>
<evidence type="ECO:0000259" key="8">
    <source>
        <dbReference type="PROSITE" id="PS50122"/>
    </source>
</evidence>
<evidence type="ECO:0000313" key="9">
    <source>
        <dbReference type="EMBL" id="MFD2841686.1"/>
    </source>
</evidence>
<evidence type="ECO:0000256" key="3">
    <source>
        <dbReference type="HAMAP-Rule" id="MF_00099"/>
    </source>
</evidence>
<feature type="compositionally biased region" description="Low complexity" evidence="6">
    <location>
        <begin position="142"/>
        <end position="158"/>
    </location>
</feature>
<comment type="catalytic activity">
    <reaction evidence="3">
        <text>L-glutaminyl-[protein] + H2O = L-glutamyl-[protein] + NH4(+)</text>
        <dbReference type="Rhea" id="RHEA:16441"/>
        <dbReference type="Rhea" id="RHEA-COMP:10207"/>
        <dbReference type="Rhea" id="RHEA-COMP:10208"/>
        <dbReference type="ChEBI" id="CHEBI:15377"/>
        <dbReference type="ChEBI" id="CHEBI:28938"/>
        <dbReference type="ChEBI" id="CHEBI:29973"/>
        <dbReference type="ChEBI" id="CHEBI:30011"/>
        <dbReference type="EC" id="3.5.1.44"/>
    </reaction>
</comment>
<dbReference type="CDD" id="cd16432">
    <property type="entry name" value="CheB_Rec"/>
    <property type="match status" value="1"/>
</dbReference>
<feature type="modified residue" description="4-aspartylphosphate" evidence="3 5">
    <location>
        <position position="55"/>
    </location>
</feature>
<keyword evidence="10" id="KW-1185">Reference proteome</keyword>
<protein>
    <recommendedName>
        <fullName evidence="3">Protein-glutamate methylesterase/protein-glutamine glutaminase</fullName>
        <ecNumber evidence="3">3.1.1.61</ecNumber>
        <ecNumber evidence="3">3.5.1.44</ecNumber>
    </recommendedName>
</protein>
<feature type="region of interest" description="Disordered" evidence="6">
    <location>
        <begin position="383"/>
        <end position="416"/>
    </location>
</feature>
<comment type="caution">
    <text evidence="9">The sequence shown here is derived from an EMBL/GenBank/DDBJ whole genome shotgun (WGS) entry which is preliminary data.</text>
</comment>
<dbReference type="InterPro" id="IPR011006">
    <property type="entry name" value="CheY-like_superfamily"/>
</dbReference>
<evidence type="ECO:0000256" key="5">
    <source>
        <dbReference type="PROSITE-ProRule" id="PRU00169"/>
    </source>
</evidence>
<dbReference type="SUPFAM" id="SSF52172">
    <property type="entry name" value="CheY-like"/>
    <property type="match status" value="1"/>
</dbReference>
<comment type="PTM">
    <text evidence="3">Phosphorylated by CheA. Phosphorylation of the N-terminal regulatory domain activates the methylesterase activity.</text>
</comment>
<keyword evidence="1 3" id="KW-0378">Hydrolase</keyword>
<dbReference type="Gene3D" id="3.40.50.2300">
    <property type="match status" value="1"/>
</dbReference>
<dbReference type="RefSeq" id="WP_377467957.1">
    <property type="nucleotide sequence ID" value="NZ_JBHUOP010000008.1"/>
</dbReference>
<dbReference type="InterPro" id="IPR008248">
    <property type="entry name" value="CheB-like"/>
</dbReference>
<dbReference type="InterPro" id="IPR001789">
    <property type="entry name" value="Sig_transdc_resp-reg_receiver"/>
</dbReference>
<dbReference type="SUPFAM" id="SSF52738">
    <property type="entry name" value="Methylesterase CheB, C-terminal domain"/>
    <property type="match status" value="1"/>
</dbReference>
<evidence type="ECO:0000256" key="2">
    <source>
        <dbReference type="ARBA" id="ARBA00048267"/>
    </source>
</evidence>
<dbReference type="EMBL" id="JBHUOP010000008">
    <property type="protein sequence ID" value="MFD2841686.1"/>
    <property type="molecule type" value="Genomic_DNA"/>
</dbReference>
<keyword evidence="3" id="KW-0963">Cytoplasm</keyword>
<evidence type="ECO:0000256" key="4">
    <source>
        <dbReference type="PROSITE-ProRule" id="PRU00050"/>
    </source>
</evidence>
<dbReference type="Gene3D" id="3.40.50.180">
    <property type="entry name" value="Methylesterase CheB, C-terminal domain"/>
    <property type="match status" value="1"/>
</dbReference>
<evidence type="ECO:0000313" key="10">
    <source>
        <dbReference type="Proteomes" id="UP001597391"/>
    </source>
</evidence>
<comment type="similarity">
    <text evidence="3">Belongs to the CheB family.</text>
</comment>
<dbReference type="InterPro" id="IPR035909">
    <property type="entry name" value="CheB_C"/>
</dbReference>
<dbReference type="NCBIfam" id="NF001965">
    <property type="entry name" value="PRK00742.1"/>
    <property type="match status" value="1"/>
</dbReference>
<accession>A0ABW5XGS4</accession>
<comment type="catalytic activity">
    <reaction evidence="2 3">
        <text>[protein]-L-glutamate 5-O-methyl ester + H2O = L-glutamyl-[protein] + methanol + H(+)</text>
        <dbReference type="Rhea" id="RHEA:23236"/>
        <dbReference type="Rhea" id="RHEA-COMP:10208"/>
        <dbReference type="Rhea" id="RHEA-COMP:10311"/>
        <dbReference type="ChEBI" id="CHEBI:15377"/>
        <dbReference type="ChEBI" id="CHEBI:15378"/>
        <dbReference type="ChEBI" id="CHEBI:17790"/>
        <dbReference type="ChEBI" id="CHEBI:29973"/>
        <dbReference type="ChEBI" id="CHEBI:82795"/>
        <dbReference type="EC" id="3.1.1.61"/>
    </reaction>
</comment>
<keyword evidence="3 4" id="KW-0145">Chemotaxis</keyword>
<comment type="function">
    <text evidence="3">Involved in chemotaxis. Part of a chemotaxis signal transduction system that modulates chemotaxis in response to various stimuli. Catalyzes the demethylation of specific methylglutamate residues introduced into the chemoreceptors (methyl-accepting chemotaxis proteins or MCP) by CheR. Also mediates the irreversible deamidation of specific glutamine residues to glutamic acid.</text>
</comment>
<dbReference type="Pfam" id="PF01339">
    <property type="entry name" value="CheB_methylest"/>
    <property type="match status" value="1"/>
</dbReference>
<gene>
    <name evidence="3" type="primary">cheB</name>
    <name evidence="9" type="ORF">ACFSYH_14055</name>
</gene>
<proteinExistence type="inferred from homology"/>
<dbReference type="PROSITE" id="PS50110">
    <property type="entry name" value="RESPONSE_REGULATORY"/>
    <property type="match status" value="1"/>
</dbReference>
<dbReference type="InterPro" id="IPR000673">
    <property type="entry name" value="Sig_transdc_resp-reg_Me-estase"/>
</dbReference>
<organism evidence="9 10">
    <name type="scientific">Populibacterium corticicola</name>
    <dbReference type="NCBI Taxonomy" id="1812826"/>
    <lineage>
        <taxon>Bacteria</taxon>
        <taxon>Bacillati</taxon>
        <taxon>Actinomycetota</taxon>
        <taxon>Actinomycetes</taxon>
        <taxon>Micrococcales</taxon>
        <taxon>Jonesiaceae</taxon>
        <taxon>Populibacterium</taxon>
    </lineage>
</organism>
<dbReference type="PANTHER" id="PTHR42872:SF3">
    <property type="entry name" value="PROTEIN-GLUTAMATE METHYLESTERASE_PROTEIN-GLUTAMINE GLUTAMINASE 1"/>
    <property type="match status" value="1"/>
</dbReference>
<feature type="domain" description="Response regulatory" evidence="7">
    <location>
        <begin position="4"/>
        <end position="122"/>
    </location>
</feature>
<comment type="domain">
    <text evidence="3">Contains a C-terminal catalytic domain, and an N-terminal region which modulates catalytic activity.</text>
</comment>
<dbReference type="Proteomes" id="UP001597391">
    <property type="component" value="Unassembled WGS sequence"/>
</dbReference>
<dbReference type="Pfam" id="PF00072">
    <property type="entry name" value="Response_reg"/>
    <property type="match status" value="1"/>
</dbReference>
<feature type="region of interest" description="Disordered" evidence="6">
    <location>
        <begin position="140"/>
        <end position="178"/>
    </location>
</feature>
<evidence type="ECO:0000259" key="7">
    <source>
        <dbReference type="PROSITE" id="PS50110"/>
    </source>
</evidence>
<dbReference type="PROSITE" id="PS50122">
    <property type="entry name" value="CHEB"/>
    <property type="match status" value="1"/>
</dbReference>
<sequence>MTIRVVVVDDSVVIRRLVMQALESDPGIEVVGTAANGKIALTKIAQLAPDAVTMDVEMPELNGVDTVRELRKMGQKMPIIMFSTLTERGATATLDALSAGASDYVAKPSNVGSLSESLAIVADQLIPKIRALLPNLSRRNPATGSALSSAGASGSRLAVTPANATAVPRQGSAKTRDDMRKHPIRAIVVGSSTGGPEALSRVISSLQDLLPVPVLVTQHMPPVFTKQLAARLDRLSPNTVVEATDRMTMRPGHIYIAPGDYHMEFKRVGVSHTIILTQGPPVNFCRPSVDVMFRSALESFGSELLTVVLTGMGSDGKAGTGAIVEAGGTAIVQDEETSVVWGMPGATATAGFAHRILPLDEIGPSIWTILSASRAVPGAAGVGGTGGAGSSGPLSGTTRTGIGTAGDKTTKIRGLR</sequence>
<dbReference type="EC" id="3.1.1.61" evidence="3"/>
<evidence type="ECO:0000256" key="1">
    <source>
        <dbReference type="ARBA" id="ARBA00022801"/>
    </source>
</evidence>
<reference evidence="10" key="1">
    <citation type="journal article" date="2019" name="Int. J. Syst. Evol. Microbiol.">
        <title>The Global Catalogue of Microorganisms (GCM) 10K type strain sequencing project: providing services to taxonomists for standard genome sequencing and annotation.</title>
        <authorList>
            <consortium name="The Broad Institute Genomics Platform"/>
            <consortium name="The Broad Institute Genome Sequencing Center for Infectious Disease"/>
            <person name="Wu L."/>
            <person name="Ma J."/>
        </authorList>
    </citation>
    <scope>NUCLEOTIDE SEQUENCE [LARGE SCALE GENOMIC DNA]</scope>
    <source>
        <strain evidence="10">KCTC 33576</strain>
    </source>
</reference>
<dbReference type="GO" id="GO:0008984">
    <property type="term" value="F:protein-glutamate methylesterase activity"/>
    <property type="evidence" value="ECO:0007669"/>
    <property type="project" value="UniProtKB-EC"/>
</dbReference>
<dbReference type="SMART" id="SM00448">
    <property type="entry name" value="REC"/>
    <property type="match status" value="1"/>
</dbReference>
<feature type="active site" evidence="3 4">
    <location>
        <position position="315"/>
    </location>
</feature>
<feature type="active site" evidence="3 4">
    <location>
        <position position="219"/>
    </location>
</feature>
<dbReference type="CDD" id="cd17541">
    <property type="entry name" value="REC_CheB-like"/>
    <property type="match status" value="1"/>
</dbReference>
<feature type="domain" description="CheB-type methylesterase" evidence="8">
    <location>
        <begin position="183"/>
        <end position="373"/>
    </location>
</feature>
<name>A0ABW5XGS4_9MICO</name>
<feature type="active site" evidence="3 4">
    <location>
        <position position="192"/>
    </location>
</feature>
<dbReference type="HAMAP" id="MF_00099">
    <property type="entry name" value="CheB_chemtxs"/>
    <property type="match status" value="1"/>
</dbReference>
<dbReference type="EC" id="3.5.1.44" evidence="3"/>
<dbReference type="PANTHER" id="PTHR42872">
    <property type="entry name" value="PROTEIN-GLUTAMATE METHYLESTERASE/PROTEIN-GLUTAMINE GLUTAMINASE"/>
    <property type="match status" value="1"/>
</dbReference>
<keyword evidence="3 5" id="KW-0597">Phosphoprotein</keyword>